<reference evidence="4" key="1">
    <citation type="submission" date="2016-10" db="EMBL/GenBank/DDBJ databases">
        <authorList>
            <person name="Varghese N."/>
            <person name="Submissions S."/>
        </authorList>
    </citation>
    <scope>NUCLEOTIDE SEQUENCE [LARGE SCALE GENOMIC DNA]</scope>
    <source>
        <strain evidence="4">DSM 45501</strain>
    </source>
</reference>
<sequence length="166" mass="18101">MRDRQRRLVTVRHAKSDRTAEVADHDRPLAARGRREAPSAGRWLREHEGPVDLVRCSTAVRARETGELLLPELAAAARVEHEPRLYGADIGELLALVRELPDEDRTVLLIAHNPGLEELVTLLTGTSVELKTSGIAVLSAPGGWSDADAGWASLESHVTPRPSETS</sequence>
<proteinExistence type="predicted"/>
<feature type="compositionally biased region" description="Basic residues" evidence="2">
    <location>
        <begin position="1"/>
        <end position="13"/>
    </location>
</feature>
<gene>
    <name evidence="3" type="ORF">SAMN04487904_10546</name>
</gene>
<feature type="binding site" evidence="1">
    <location>
        <position position="61"/>
    </location>
    <ligand>
        <name>substrate</name>
    </ligand>
</feature>
<dbReference type="InterPro" id="IPR013078">
    <property type="entry name" value="His_Pase_superF_clade-1"/>
</dbReference>
<protein>
    <submittedName>
        <fullName evidence="3">Phosphohistidine phosphatase</fullName>
    </submittedName>
</protein>
<dbReference type="Proteomes" id="UP000199165">
    <property type="component" value="Unassembled WGS sequence"/>
</dbReference>
<keyword evidence="4" id="KW-1185">Reference proteome</keyword>
<dbReference type="AlphaFoldDB" id="A0A1I6ZPX9"/>
<organism evidence="3 4">
    <name type="scientific">Actinopolyspora righensis</name>
    <dbReference type="NCBI Taxonomy" id="995060"/>
    <lineage>
        <taxon>Bacteria</taxon>
        <taxon>Bacillati</taxon>
        <taxon>Actinomycetota</taxon>
        <taxon>Actinomycetes</taxon>
        <taxon>Actinopolysporales</taxon>
        <taxon>Actinopolysporaceae</taxon>
        <taxon>Actinopolyspora</taxon>
        <taxon>Actinopolyspora alba group</taxon>
    </lineage>
</organism>
<feature type="compositionally biased region" description="Basic and acidic residues" evidence="2">
    <location>
        <begin position="14"/>
        <end position="24"/>
    </location>
</feature>
<evidence type="ECO:0000256" key="2">
    <source>
        <dbReference type="SAM" id="MobiDB-lite"/>
    </source>
</evidence>
<evidence type="ECO:0000313" key="3">
    <source>
        <dbReference type="EMBL" id="SFT64766.1"/>
    </source>
</evidence>
<evidence type="ECO:0000313" key="4">
    <source>
        <dbReference type="Proteomes" id="UP000199165"/>
    </source>
</evidence>
<dbReference type="PANTHER" id="PTHR47623:SF1">
    <property type="entry name" value="OS09G0287300 PROTEIN"/>
    <property type="match status" value="1"/>
</dbReference>
<dbReference type="Gene3D" id="3.40.50.1240">
    <property type="entry name" value="Phosphoglycerate mutase-like"/>
    <property type="match status" value="1"/>
</dbReference>
<dbReference type="EMBL" id="FPAT01000005">
    <property type="protein sequence ID" value="SFT64766.1"/>
    <property type="molecule type" value="Genomic_DNA"/>
</dbReference>
<dbReference type="Pfam" id="PF00300">
    <property type="entry name" value="His_Phos_1"/>
    <property type="match status" value="1"/>
</dbReference>
<dbReference type="SUPFAM" id="SSF53254">
    <property type="entry name" value="Phosphoglycerate mutase-like"/>
    <property type="match status" value="1"/>
</dbReference>
<dbReference type="PANTHER" id="PTHR47623">
    <property type="entry name" value="OS09G0287300 PROTEIN"/>
    <property type="match status" value="1"/>
</dbReference>
<dbReference type="STRING" id="995060.SAMN04487904_10546"/>
<evidence type="ECO:0000256" key="1">
    <source>
        <dbReference type="PIRSR" id="PIRSR613078-2"/>
    </source>
</evidence>
<feature type="region of interest" description="Disordered" evidence="2">
    <location>
        <begin position="1"/>
        <end position="24"/>
    </location>
</feature>
<dbReference type="RefSeq" id="WP_092977336.1">
    <property type="nucleotide sequence ID" value="NZ_FPAT01000005.1"/>
</dbReference>
<name>A0A1I6ZPX9_9ACTN</name>
<dbReference type="InterPro" id="IPR029033">
    <property type="entry name" value="His_PPase_superfam"/>
</dbReference>
<dbReference type="SMART" id="SM00855">
    <property type="entry name" value="PGAM"/>
    <property type="match status" value="1"/>
</dbReference>
<accession>A0A1I6ZPX9</accession>
<dbReference type="CDD" id="cd07067">
    <property type="entry name" value="HP_PGM_like"/>
    <property type="match status" value="1"/>
</dbReference>